<dbReference type="InterPro" id="IPR006527">
    <property type="entry name" value="F-box-assoc_dom_typ1"/>
</dbReference>
<keyword evidence="3" id="KW-1185">Reference proteome</keyword>
<reference evidence="2" key="1">
    <citation type="submission" date="2023-02" db="EMBL/GenBank/DDBJ databases">
        <title>Genome of toxic invasive species Heracleum sosnowskyi carries increased number of genes despite the absence of recent whole-genome duplications.</title>
        <authorList>
            <person name="Schelkunov M."/>
            <person name="Shtratnikova V."/>
            <person name="Makarenko M."/>
            <person name="Klepikova A."/>
            <person name="Omelchenko D."/>
            <person name="Novikova G."/>
            <person name="Obukhova E."/>
            <person name="Bogdanov V."/>
            <person name="Penin A."/>
            <person name="Logacheva M."/>
        </authorList>
    </citation>
    <scope>NUCLEOTIDE SEQUENCE</scope>
    <source>
        <strain evidence="2">Hsosn_3</strain>
        <tissue evidence="2">Leaf</tissue>
    </source>
</reference>
<dbReference type="AlphaFoldDB" id="A0AAD8HSB5"/>
<gene>
    <name evidence="2" type="ORF">POM88_037896</name>
</gene>
<proteinExistence type="predicted"/>
<evidence type="ECO:0000313" key="2">
    <source>
        <dbReference type="EMBL" id="KAK1371804.1"/>
    </source>
</evidence>
<dbReference type="Pfam" id="PF07734">
    <property type="entry name" value="FBA_1"/>
    <property type="match status" value="1"/>
</dbReference>
<accession>A0AAD8HSB5</accession>
<comment type="caution">
    <text evidence="2">The sequence shown here is derived from an EMBL/GenBank/DDBJ whole genome shotgun (WGS) entry which is preliminary data.</text>
</comment>
<evidence type="ECO:0000313" key="3">
    <source>
        <dbReference type="Proteomes" id="UP001237642"/>
    </source>
</evidence>
<sequence>MLPVSRLSEYYSNEIEWKALAFGFLPEVNDYVVVHVVKLETVFPDDSDQDSPDYLELLNYISNTVMIGVYSLNTGSWKISSQDDVEITWVWTEQSVYVNGTAFWIGEDYAADQLVIQFDTKTEMYCEKSRCLRSLELRNVSILLFIHLVNLLLTLLKTLNFDTWTCGY</sequence>
<evidence type="ECO:0000259" key="1">
    <source>
        <dbReference type="Pfam" id="PF07734"/>
    </source>
</evidence>
<dbReference type="Proteomes" id="UP001237642">
    <property type="component" value="Unassembled WGS sequence"/>
</dbReference>
<name>A0AAD8HSB5_9APIA</name>
<protein>
    <recommendedName>
        <fullName evidence="1">F-box associated beta-propeller type 1 domain-containing protein</fullName>
    </recommendedName>
</protein>
<dbReference type="EMBL" id="JAUIZM010000008">
    <property type="protein sequence ID" value="KAK1371804.1"/>
    <property type="molecule type" value="Genomic_DNA"/>
</dbReference>
<organism evidence="2 3">
    <name type="scientific">Heracleum sosnowskyi</name>
    <dbReference type="NCBI Taxonomy" id="360622"/>
    <lineage>
        <taxon>Eukaryota</taxon>
        <taxon>Viridiplantae</taxon>
        <taxon>Streptophyta</taxon>
        <taxon>Embryophyta</taxon>
        <taxon>Tracheophyta</taxon>
        <taxon>Spermatophyta</taxon>
        <taxon>Magnoliopsida</taxon>
        <taxon>eudicotyledons</taxon>
        <taxon>Gunneridae</taxon>
        <taxon>Pentapetalae</taxon>
        <taxon>asterids</taxon>
        <taxon>campanulids</taxon>
        <taxon>Apiales</taxon>
        <taxon>Apiaceae</taxon>
        <taxon>Apioideae</taxon>
        <taxon>apioid superclade</taxon>
        <taxon>Tordylieae</taxon>
        <taxon>Tordyliinae</taxon>
        <taxon>Heracleum</taxon>
    </lineage>
</organism>
<reference evidence="2" key="2">
    <citation type="submission" date="2023-05" db="EMBL/GenBank/DDBJ databases">
        <authorList>
            <person name="Schelkunov M.I."/>
        </authorList>
    </citation>
    <scope>NUCLEOTIDE SEQUENCE</scope>
    <source>
        <strain evidence="2">Hsosn_3</strain>
        <tissue evidence="2">Leaf</tissue>
    </source>
</reference>
<feature type="domain" description="F-box associated beta-propeller type 1" evidence="1">
    <location>
        <begin position="65"/>
        <end position="125"/>
    </location>
</feature>